<evidence type="ECO:0000313" key="2">
    <source>
        <dbReference type="EMBL" id="EEN66133.1"/>
    </source>
</evidence>
<dbReference type="InterPro" id="IPR036291">
    <property type="entry name" value="NAD(P)-bd_dom_sf"/>
</dbReference>
<dbReference type="FunFam" id="3.40.50.720:FF:001665">
    <property type="entry name" value="Uncharacterized protein"/>
    <property type="match status" value="1"/>
</dbReference>
<proteinExistence type="predicted"/>
<dbReference type="InParanoid" id="C3Y100"/>
<protein>
    <submittedName>
        <fullName evidence="2">Uncharacterized protein</fullName>
    </submittedName>
</protein>
<dbReference type="AlphaFoldDB" id="C3Y100"/>
<dbReference type="Pfam" id="PF00106">
    <property type="entry name" value="adh_short"/>
    <property type="match status" value="2"/>
</dbReference>
<dbReference type="PANTHER" id="PTHR24322:SF752">
    <property type="entry name" value="ESTRADIOL 17-BETA-DEHYDROGENASE 11-LIKE"/>
    <property type="match status" value="1"/>
</dbReference>
<dbReference type="STRING" id="7739.C3Y100"/>
<keyword evidence="1" id="KW-0732">Signal</keyword>
<dbReference type="InterPro" id="IPR002347">
    <property type="entry name" value="SDR_fam"/>
</dbReference>
<sequence length="310" mass="34724">MNIFILLAKIFWTILEAFVLKFVPVKRKSVRGEVVLVTGAAHGVGRCLALEFGRLGATVVLWDINRDGNETTAEQIREEGGTARAYQCDCSKREEIQRVAQQVKEEVGDVTILFNNAGVMTTGSVLDLIDDQIERTFQVNVLAHFWMQSKRCTDMYNDIVREMDRIVEALPETKAFVLNFVPVKRKSVRGEVVLVTGAAHGVGRCLALEFGRLGATVVLWDINRDGNETTAEQIREEGGTARAYQCDCSKREEIQRVAQQVKEEVGDVTILFNNAGVMTTGSVLDLTDDQIERTFQVNVLAHFWVRVNIE</sequence>
<accession>C3Y100</accession>
<dbReference type="EMBL" id="GG666479">
    <property type="protein sequence ID" value="EEN66133.1"/>
    <property type="molecule type" value="Genomic_DNA"/>
</dbReference>
<dbReference type="PRINTS" id="PR00081">
    <property type="entry name" value="GDHRDH"/>
</dbReference>
<dbReference type="eggNOG" id="KOG1201">
    <property type="taxonomic scope" value="Eukaryota"/>
</dbReference>
<gene>
    <name evidence="2" type="ORF">BRAFLDRAFT_89829</name>
</gene>
<organism>
    <name type="scientific">Branchiostoma floridae</name>
    <name type="common">Florida lancelet</name>
    <name type="synonym">Amphioxus</name>
    <dbReference type="NCBI Taxonomy" id="7739"/>
    <lineage>
        <taxon>Eukaryota</taxon>
        <taxon>Metazoa</taxon>
        <taxon>Chordata</taxon>
        <taxon>Cephalochordata</taxon>
        <taxon>Leptocardii</taxon>
        <taxon>Amphioxiformes</taxon>
        <taxon>Branchiostomatidae</taxon>
        <taxon>Branchiostoma</taxon>
    </lineage>
</organism>
<feature type="chain" id="PRO_5002935042" evidence="1">
    <location>
        <begin position="18"/>
        <end position="310"/>
    </location>
</feature>
<dbReference type="Gene3D" id="3.40.50.720">
    <property type="entry name" value="NAD(P)-binding Rossmann-like Domain"/>
    <property type="match status" value="2"/>
</dbReference>
<feature type="signal peptide" evidence="1">
    <location>
        <begin position="1"/>
        <end position="17"/>
    </location>
</feature>
<dbReference type="SUPFAM" id="SSF51735">
    <property type="entry name" value="NAD(P)-binding Rossmann-fold domains"/>
    <property type="match status" value="2"/>
</dbReference>
<evidence type="ECO:0000256" key="1">
    <source>
        <dbReference type="SAM" id="SignalP"/>
    </source>
</evidence>
<dbReference type="PANTHER" id="PTHR24322">
    <property type="entry name" value="PKSB"/>
    <property type="match status" value="1"/>
</dbReference>
<reference evidence="2" key="1">
    <citation type="journal article" date="2008" name="Nature">
        <title>The amphioxus genome and the evolution of the chordate karyotype.</title>
        <authorList>
            <consortium name="US DOE Joint Genome Institute (JGI-PGF)"/>
            <person name="Putnam N.H."/>
            <person name="Butts T."/>
            <person name="Ferrier D.E.K."/>
            <person name="Furlong R.F."/>
            <person name="Hellsten U."/>
            <person name="Kawashima T."/>
            <person name="Robinson-Rechavi M."/>
            <person name="Shoguchi E."/>
            <person name="Terry A."/>
            <person name="Yu J.-K."/>
            <person name="Benito-Gutierrez E.L."/>
            <person name="Dubchak I."/>
            <person name="Garcia-Fernandez J."/>
            <person name="Gibson-Brown J.J."/>
            <person name="Grigoriev I.V."/>
            <person name="Horton A.C."/>
            <person name="de Jong P.J."/>
            <person name="Jurka J."/>
            <person name="Kapitonov V.V."/>
            <person name="Kohara Y."/>
            <person name="Kuroki Y."/>
            <person name="Lindquist E."/>
            <person name="Lucas S."/>
            <person name="Osoegawa K."/>
            <person name="Pennacchio L.A."/>
            <person name="Salamov A.A."/>
            <person name="Satou Y."/>
            <person name="Sauka-Spengler T."/>
            <person name="Schmutz J."/>
            <person name="Shin-I T."/>
            <person name="Toyoda A."/>
            <person name="Bronner-Fraser M."/>
            <person name="Fujiyama A."/>
            <person name="Holland L.Z."/>
            <person name="Holland P.W.H."/>
            <person name="Satoh N."/>
            <person name="Rokhsar D.S."/>
        </authorList>
    </citation>
    <scope>NUCLEOTIDE SEQUENCE [LARGE SCALE GENOMIC DNA]</scope>
    <source>
        <strain evidence="2">S238N-H82</strain>
        <tissue evidence="2">Testes</tissue>
    </source>
</reference>
<name>C3Y100_BRAFL</name>